<comment type="caution">
    <text evidence="1">The sequence shown here is derived from an EMBL/GenBank/DDBJ whole genome shotgun (WGS) entry which is preliminary data.</text>
</comment>
<dbReference type="PANTHER" id="PTHR33067:SF32">
    <property type="entry name" value="ASPARTIC PEPTIDASE DDI1-TYPE DOMAIN-CONTAINING PROTEIN"/>
    <property type="match status" value="1"/>
</dbReference>
<protein>
    <submittedName>
        <fullName evidence="1">Uncharacterized protein</fullName>
    </submittedName>
</protein>
<dbReference type="EMBL" id="JARBHA010000008">
    <property type="protein sequence ID" value="KAJ9693898.1"/>
    <property type="molecule type" value="Genomic_DNA"/>
</dbReference>
<organism evidence="1 2">
    <name type="scientific">Vitis rotundifolia</name>
    <name type="common">Muscadine grape</name>
    <dbReference type="NCBI Taxonomy" id="103349"/>
    <lineage>
        <taxon>Eukaryota</taxon>
        <taxon>Viridiplantae</taxon>
        <taxon>Streptophyta</taxon>
        <taxon>Embryophyta</taxon>
        <taxon>Tracheophyta</taxon>
        <taxon>Spermatophyta</taxon>
        <taxon>Magnoliopsida</taxon>
        <taxon>eudicotyledons</taxon>
        <taxon>Gunneridae</taxon>
        <taxon>Pentapetalae</taxon>
        <taxon>rosids</taxon>
        <taxon>Vitales</taxon>
        <taxon>Vitaceae</taxon>
        <taxon>Viteae</taxon>
        <taxon>Vitis</taxon>
    </lineage>
</organism>
<reference evidence="1 2" key="1">
    <citation type="journal article" date="2023" name="BMC Biotechnol.">
        <title>Vitis rotundifolia cv Carlos genome sequencing.</title>
        <authorList>
            <person name="Huff M."/>
            <person name="Hulse-Kemp A."/>
            <person name="Scheffler B."/>
            <person name="Youngblood R."/>
            <person name="Simpson S."/>
            <person name="Babiker E."/>
            <person name="Staton M."/>
        </authorList>
    </citation>
    <scope>NUCLEOTIDE SEQUENCE [LARGE SCALE GENOMIC DNA]</scope>
    <source>
        <tissue evidence="1">Leaf</tissue>
    </source>
</reference>
<keyword evidence="2" id="KW-1185">Reference proteome</keyword>
<dbReference type="InterPro" id="IPR021109">
    <property type="entry name" value="Peptidase_aspartic_dom_sf"/>
</dbReference>
<evidence type="ECO:0000313" key="2">
    <source>
        <dbReference type="Proteomes" id="UP001168098"/>
    </source>
</evidence>
<sequence>MIKQVPTYAKFLKDLCTIKRGLNMNKKAFLTEQVSAIIQCKSLVKYKDPGYPTISVMIRGTLVEKALLDLGASVNLLPYSVYKQLGLGELKPTSITLSLVDRSVKTPRGMIEDVLVQVDNFYYPVDFVVLDTDPIVKGTNCVPIILGRPFLATSNAIINCRNGLMQLTFGNMTLELNIFNLCNRQFNPEEEEGSKEVCIIDTLVEEHCNQKIQDELNESLRDLDEGLLEPSDLLATLLHWRKMEDILPLFNKEETQEAVKEEASKLILKPLPTELKYAYLEENEKRPIVISSSLTTNQEECLLEVLRRCKKAIGWQISDLKGISPLVCTHHIYMEEEAKLVCQPQRRLNPHMQEVV</sequence>
<dbReference type="AlphaFoldDB" id="A0AA38ZT58"/>
<proteinExistence type="predicted"/>
<name>A0AA38ZT58_VITRO</name>
<dbReference type="Gene3D" id="2.40.70.10">
    <property type="entry name" value="Acid Proteases"/>
    <property type="match status" value="1"/>
</dbReference>
<gene>
    <name evidence="1" type="ORF">PVL29_009726</name>
</gene>
<dbReference type="Pfam" id="PF13650">
    <property type="entry name" value="Asp_protease_2"/>
    <property type="match status" value="1"/>
</dbReference>
<dbReference type="SUPFAM" id="SSF50630">
    <property type="entry name" value="Acid proteases"/>
    <property type="match status" value="1"/>
</dbReference>
<dbReference type="Proteomes" id="UP001168098">
    <property type="component" value="Unassembled WGS sequence"/>
</dbReference>
<dbReference type="CDD" id="cd00303">
    <property type="entry name" value="retropepsin_like"/>
    <property type="match status" value="1"/>
</dbReference>
<accession>A0AA38ZT58</accession>
<evidence type="ECO:0000313" key="1">
    <source>
        <dbReference type="EMBL" id="KAJ9693898.1"/>
    </source>
</evidence>
<dbReference type="PANTHER" id="PTHR33067">
    <property type="entry name" value="RNA-DIRECTED DNA POLYMERASE-RELATED"/>
    <property type="match status" value="1"/>
</dbReference>